<keyword evidence="3 7" id="KW-0862">Zinc</keyword>
<dbReference type="AlphaFoldDB" id="A0A8J6QMA5"/>
<dbReference type="SUPFAM" id="SSF46785">
    <property type="entry name" value="Winged helix' DNA-binding domain"/>
    <property type="match status" value="1"/>
</dbReference>
<evidence type="ECO:0000313" key="9">
    <source>
        <dbReference type="Proteomes" id="UP000638014"/>
    </source>
</evidence>
<evidence type="ECO:0000256" key="5">
    <source>
        <dbReference type="ARBA" id="ARBA00023125"/>
    </source>
</evidence>
<dbReference type="InterPro" id="IPR002481">
    <property type="entry name" value="FUR"/>
</dbReference>
<keyword evidence="2" id="KW-0678">Repressor</keyword>
<dbReference type="GO" id="GO:0005829">
    <property type="term" value="C:cytosol"/>
    <property type="evidence" value="ECO:0007669"/>
    <property type="project" value="TreeGrafter"/>
</dbReference>
<gene>
    <name evidence="8" type="ORF">IC617_15195</name>
</gene>
<dbReference type="GO" id="GO:0000976">
    <property type="term" value="F:transcription cis-regulatory region binding"/>
    <property type="evidence" value="ECO:0007669"/>
    <property type="project" value="TreeGrafter"/>
</dbReference>
<sequence>MMKIEAGLKSAQQKCQAAGVKLTEKRSAILRILLAENAPLSAYEVVAIYNQQHAQAMQPMSVYRILDLFVDIELVHKLASSNKYVSCAHLACSHEHQDQFFLVCKSCGATREIAMSDSLAAQIKASASDAGFLLSQSQFEISGICRQCGE</sequence>
<name>A0A8J6QMA5_9GAMM</name>
<evidence type="ECO:0000256" key="6">
    <source>
        <dbReference type="ARBA" id="ARBA00023163"/>
    </source>
</evidence>
<evidence type="ECO:0000256" key="4">
    <source>
        <dbReference type="ARBA" id="ARBA00023015"/>
    </source>
</evidence>
<reference evidence="8" key="1">
    <citation type="submission" date="2020-09" db="EMBL/GenBank/DDBJ databases">
        <title>A novel bacterium of genus Neiella, isolated from South China Sea.</title>
        <authorList>
            <person name="Huang H."/>
            <person name="Mo K."/>
            <person name="Hu Y."/>
        </authorList>
    </citation>
    <scope>NUCLEOTIDE SEQUENCE</scope>
    <source>
        <strain evidence="8">HB171785</strain>
    </source>
</reference>
<proteinExistence type="inferred from homology"/>
<comment type="cofactor">
    <cofactor evidence="7">
        <name>Zn(2+)</name>
        <dbReference type="ChEBI" id="CHEBI:29105"/>
    </cofactor>
    <text evidence="7">Binds 1 zinc ion per subunit.</text>
</comment>
<dbReference type="Pfam" id="PF01475">
    <property type="entry name" value="FUR"/>
    <property type="match status" value="1"/>
</dbReference>
<dbReference type="EMBL" id="JACXAF010000022">
    <property type="protein sequence ID" value="MBD1390776.1"/>
    <property type="molecule type" value="Genomic_DNA"/>
</dbReference>
<dbReference type="GO" id="GO:0003700">
    <property type="term" value="F:DNA-binding transcription factor activity"/>
    <property type="evidence" value="ECO:0007669"/>
    <property type="project" value="InterPro"/>
</dbReference>
<organism evidence="8 9">
    <name type="scientific">Neiella litorisoli</name>
    <dbReference type="NCBI Taxonomy" id="2771431"/>
    <lineage>
        <taxon>Bacteria</taxon>
        <taxon>Pseudomonadati</taxon>
        <taxon>Pseudomonadota</taxon>
        <taxon>Gammaproteobacteria</taxon>
        <taxon>Alteromonadales</taxon>
        <taxon>Echinimonadaceae</taxon>
        <taxon>Neiella</taxon>
    </lineage>
</organism>
<dbReference type="GO" id="GO:0045892">
    <property type="term" value="P:negative regulation of DNA-templated transcription"/>
    <property type="evidence" value="ECO:0007669"/>
    <property type="project" value="TreeGrafter"/>
</dbReference>
<dbReference type="Proteomes" id="UP000638014">
    <property type="component" value="Unassembled WGS sequence"/>
</dbReference>
<feature type="binding site" evidence="7">
    <location>
        <position position="107"/>
    </location>
    <ligand>
        <name>Zn(2+)</name>
        <dbReference type="ChEBI" id="CHEBI:29105"/>
    </ligand>
</feature>
<keyword evidence="5" id="KW-0238">DNA-binding</keyword>
<keyword evidence="9" id="KW-1185">Reference proteome</keyword>
<dbReference type="InterPro" id="IPR043135">
    <property type="entry name" value="Fur_C"/>
</dbReference>
<evidence type="ECO:0000256" key="1">
    <source>
        <dbReference type="ARBA" id="ARBA00007957"/>
    </source>
</evidence>
<keyword evidence="7" id="KW-0479">Metal-binding</keyword>
<dbReference type="PANTHER" id="PTHR33202">
    <property type="entry name" value="ZINC UPTAKE REGULATION PROTEIN"/>
    <property type="match status" value="1"/>
</dbReference>
<dbReference type="GO" id="GO:0008270">
    <property type="term" value="F:zinc ion binding"/>
    <property type="evidence" value="ECO:0007669"/>
    <property type="project" value="TreeGrafter"/>
</dbReference>
<dbReference type="InterPro" id="IPR036388">
    <property type="entry name" value="WH-like_DNA-bd_sf"/>
</dbReference>
<dbReference type="PANTHER" id="PTHR33202:SF6">
    <property type="entry name" value="ZINC UPTAKE REGULATION PROTEIN"/>
    <property type="match status" value="1"/>
</dbReference>
<feature type="binding site" evidence="7">
    <location>
        <position position="145"/>
    </location>
    <ligand>
        <name>Zn(2+)</name>
        <dbReference type="ChEBI" id="CHEBI:29105"/>
    </ligand>
</feature>
<accession>A0A8J6QMA5</accession>
<dbReference type="Gene3D" id="1.10.10.10">
    <property type="entry name" value="Winged helix-like DNA-binding domain superfamily/Winged helix DNA-binding domain"/>
    <property type="match status" value="1"/>
</dbReference>
<comment type="similarity">
    <text evidence="1">Belongs to the Fur family.</text>
</comment>
<evidence type="ECO:0000256" key="3">
    <source>
        <dbReference type="ARBA" id="ARBA00022833"/>
    </source>
</evidence>
<protein>
    <submittedName>
        <fullName evidence="8">Transcriptional repressor</fullName>
    </submittedName>
</protein>
<comment type="caution">
    <text evidence="8">The sequence shown here is derived from an EMBL/GenBank/DDBJ whole genome shotgun (WGS) entry which is preliminary data.</text>
</comment>
<evidence type="ECO:0000256" key="7">
    <source>
        <dbReference type="PIRSR" id="PIRSR602481-1"/>
    </source>
</evidence>
<feature type="binding site" evidence="7">
    <location>
        <position position="104"/>
    </location>
    <ligand>
        <name>Zn(2+)</name>
        <dbReference type="ChEBI" id="CHEBI:29105"/>
    </ligand>
</feature>
<evidence type="ECO:0000256" key="2">
    <source>
        <dbReference type="ARBA" id="ARBA00022491"/>
    </source>
</evidence>
<keyword evidence="6" id="KW-0804">Transcription</keyword>
<feature type="binding site" evidence="7">
    <location>
        <position position="148"/>
    </location>
    <ligand>
        <name>Zn(2+)</name>
        <dbReference type="ChEBI" id="CHEBI:29105"/>
    </ligand>
</feature>
<dbReference type="Gene3D" id="3.30.1490.190">
    <property type="match status" value="1"/>
</dbReference>
<keyword evidence="4" id="KW-0805">Transcription regulation</keyword>
<dbReference type="RefSeq" id="WP_191145834.1">
    <property type="nucleotide sequence ID" value="NZ_JACXAF010000022.1"/>
</dbReference>
<evidence type="ECO:0000313" key="8">
    <source>
        <dbReference type="EMBL" id="MBD1390776.1"/>
    </source>
</evidence>
<dbReference type="GO" id="GO:1900376">
    <property type="term" value="P:regulation of secondary metabolite biosynthetic process"/>
    <property type="evidence" value="ECO:0007669"/>
    <property type="project" value="TreeGrafter"/>
</dbReference>
<dbReference type="InterPro" id="IPR036390">
    <property type="entry name" value="WH_DNA-bd_sf"/>
</dbReference>